<organism evidence="1 2">
    <name type="scientific">Salipiger profundus</name>
    <dbReference type="NCBI Taxonomy" id="1229727"/>
    <lineage>
        <taxon>Bacteria</taxon>
        <taxon>Pseudomonadati</taxon>
        <taxon>Pseudomonadota</taxon>
        <taxon>Alphaproteobacteria</taxon>
        <taxon>Rhodobacterales</taxon>
        <taxon>Roseobacteraceae</taxon>
        <taxon>Salipiger</taxon>
    </lineage>
</organism>
<dbReference type="Proteomes" id="UP000186559">
    <property type="component" value="Chromosome"/>
</dbReference>
<keyword evidence="2" id="KW-1185">Reference proteome</keyword>
<protein>
    <recommendedName>
        <fullName evidence="3">TnsA endonuclease N-terminal domain-containing protein</fullName>
    </recommendedName>
</protein>
<evidence type="ECO:0000313" key="1">
    <source>
        <dbReference type="EMBL" id="APX23581.1"/>
    </source>
</evidence>
<evidence type="ECO:0008006" key="3">
    <source>
        <dbReference type="Google" id="ProtNLM"/>
    </source>
</evidence>
<gene>
    <name evidence="1" type="ORF">Ga0080559_TMP2785</name>
</gene>
<evidence type="ECO:0000313" key="2">
    <source>
        <dbReference type="Proteomes" id="UP000186559"/>
    </source>
</evidence>
<accession>A0A1U7D606</accession>
<dbReference type="EMBL" id="CP014796">
    <property type="protein sequence ID" value="APX23581.1"/>
    <property type="molecule type" value="Genomic_DNA"/>
</dbReference>
<dbReference type="STRING" id="1229727.Ga0080559_TMP2785"/>
<dbReference type="KEGG" id="tpro:Ga0080559_TMP2785"/>
<reference evidence="1 2" key="1">
    <citation type="submission" date="2016-03" db="EMBL/GenBank/DDBJ databases">
        <title>Deep-sea bacteria in the southern Pacific.</title>
        <authorList>
            <person name="Tang K."/>
        </authorList>
    </citation>
    <scope>NUCLEOTIDE SEQUENCE [LARGE SCALE GENOMIC DNA]</scope>
    <source>
        <strain evidence="1 2">JLT2016</strain>
    </source>
</reference>
<name>A0A1U7D606_9RHOB</name>
<dbReference type="AlphaFoldDB" id="A0A1U7D606"/>
<dbReference type="RefSeq" id="WP_076623592.1">
    <property type="nucleotide sequence ID" value="NZ_BMEW01000027.1"/>
</dbReference>
<sequence>MSNYEDWLQDQPAPKKKQAALLVAPIHGVLPYAGDRNPLMRSDTVKRVSTALATPMTGGIRQVYHFDGESEYAVALDALRSPELYGLEVQLPPLSFYCRQKRKVRTHRFDLRLTFRDGYRRAVFVRNATSLAKRETQDEIDDIFAAVTEDFADDAMVVCTDDYTRAYRDNLRRIWDYLQVKDDEADATVEDAARTSSYWYLSDLIANCDVEPWRGYQSALRLIGQNVLWTDMHGVIDYPSRVVLNA</sequence>
<proteinExistence type="predicted"/>